<name>A0A8X6PV14_NEPPI</name>
<accession>A0A8X6PV14</accession>
<gene>
    <name evidence="2" type="ORF">NPIL_101851</name>
</gene>
<sequence length="89" mass="9756">MITGVDIIAQAMDNNSAEFPGMATMGPSAPPHKAASSKLSSPRQFLLSRHSGGDDDDILQQSPCPFHPSLDTVRFRIFCFDAQPWFLFS</sequence>
<protein>
    <submittedName>
        <fullName evidence="2">Uncharacterized protein</fullName>
    </submittedName>
</protein>
<proteinExistence type="predicted"/>
<evidence type="ECO:0000256" key="1">
    <source>
        <dbReference type="SAM" id="MobiDB-lite"/>
    </source>
</evidence>
<feature type="region of interest" description="Disordered" evidence="1">
    <location>
        <begin position="19"/>
        <end position="60"/>
    </location>
</feature>
<organism evidence="2 3">
    <name type="scientific">Nephila pilipes</name>
    <name type="common">Giant wood spider</name>
    <name type="synonym">Nephila maculata</name>
    <dbReference type="NCBI Taxonomy" id="299642"/>
    <lineage>
        <taxon>Eukaryota</taxon>
        <taxon>Metazoa</taxon>
        <taxon>Ecdysozoa</taxon>
        <taxon>Arthropoda</taxon>
        <taxon>Chelicerata</taxon>
        <taxon>Arachnida</taxon>
        <taxon>Araneae</taxon>
        <taxon>Araneomorphae</taxon>
        <taxon>Entelegynae</taxon>
        <taxon>Araneoidea</taxon>
        <taxon>Nephilidae</taxon>
        <taxon>Nephila</taxon>
    </lineage>
</organism>
<dbReference type="Proteomes" id="UP000887013">
    <property type="component" value="Unassembled WGS sequence"/>
</dbReference>
<evidence type="ECO:0000313" key="3">
    <source>
        <dbReference type="Proteomes" id="UP000887013"/>
    </source>
</evidence>
<comment type="caution">
    <text evidence="2">The sequence shown here is derived from an EMBL/GenBank/DDBJ whole genome shotgun (WGS) entry which is preliminary data.</text>
</comment>
<dbReference type="EMBL" id="BMAW01120893">
    <property type="protein sequence ID" value="GFT91317.1"/>
    <property type="molecule type" value="Genomic_DNA"/>
</dbReference>
<dbReference type="AlphaFoldDB" id="A0A8X6PV14"/>
<reference evidence="2" key="1">
    <citation type="submission" date="2020-08" db="EMBL/GenBank/DDBJ databases">
        <title>Multicomponent nature underlies the extraordinary mechanical properties of spider dragline silk.</title>
        <authorList>
            <person name="Kono N."/>
            <person name="Nakamura H."/>
            <person name="Mori M."/>
            <person name="Yoshida Y."/>
            <person name="Ohtoshi R."/>
            <person name="Malay A.D."/>
            <person name="Moran D.A.P."/>
            <person name="Tomita M."/>
            <person name="Numata K."/>
            <person name="Arakawa K."/>
        </authorList>
    </citation>
    <scope>NUCLEOTIDE SEQUENCE</scope>
</reference>
<keyword evidence="3" id="KW-1185">Reference proteome</keyword>
<evidence type="ECO:0000313" key="2">
    <source>
        <dbReference type="EMBL" id="GFT91317.1"/>
    </source>
</evidence>